<reference evidence="2 3" key="1">
    <citation type="submission" date="2024-11" db="EMBL/GenBank/DDBJ databases">
        <title>A near-complete genome assembly of Cinchona calisaya.</title>
        <authorList>
            <person name="Lian D.C."/>
            <person name="Zhao X.W."/>
            <person name="Wei L."/>
        </authorList>
    </citation>
    <scope>NUCLEOTIDE SEQUENCE [LARGE SCALE GENOMIC DNA]</scope>
    <source>
        <tissue evidence="2">Nenye</tissue>
    </source>
</reference>
<keyword evidence="3" id="KW-1185">Reference proteome</keyword>
<dbReference type="AlphaFoldDB" id="A0ABD2YPI9"/>
<dbReference type="Proteomes" id="UP001630127">
    <property type="component" value="Unassembled WGS sequence"/>
</dbReference>
<feature type="region of interest" description="Disordered" evidence="1">
    <location>
        <begin position="44"/>
        <end position="109"/>
    </location>
</feature>
<evidence type="ECO:0000313" key="3">
    <source>
        <dbReference type="Proteomes" id="UP001630127"/>
    </source>
</evidence>
<name>A0ABD2YPI9_9GENT</name>
<feature type="compositionally biased region" description="Basic and acidic residues" evidence="1">
    <location>
        <begin position="59"/>
        <end position="68"/>
    </location>
</feature>
<dbReference type="EMBL" id="JBJUIK010000012">
    <property type="protein sequence ID" value="KAL3508831.1"/>
    <property type="molecule type" value="Genomic_DNA"/>
</dbReference>
<evidence type="ECO:0000313" key="2">
    <source>
        <dbReference type="EMBL" id="KAL3508831.1"/>
    </source>
</evidence>
<gene>
    <name evidence="2" type="ORF">ACH5RR_028232</name>
</gene>
<accession>A0ABD2YPI9</accession>
<feature type="compositionally biased region" description="Basic and acidic residues" evidence="1">
    <location>
        <begin position="99"/>
        <end position="109"/>
    </location>
</feature>
<comment type="caution">
    <text evidence="2">The sequence shown here is derived from an EMBL/GenBank/DDBJ whole genome shotgun (WGS) entry which is preliminary data.</text>
</comment>
<sequence>MNQATKSFLIIGFAILWVTSFCAICIFRMIGNAVETAFGELFERPISTTRSLPPPPARGDVEMGKMDENQCLCNNPPKSGDDNMNNPTTSDHSPPSPQPRRDIEMGGNE</sequence>
<evidence type="ECO:0000256" key="1">
    <source>
        <dbReference type="SAM" id="MobiDB-lite"/>
    </source>
</evidence>
<organism evidence="2 3">
    <name type="scientific">Cinchona calisaya</name>
    <dbReference type="NCBI Taxonomy" id="153742"/>
    <lineage>
        <taxon>Eukaryota</taxon>
        <taxon>Viridiplantae</taxon>
        <taxon>Streptophyta</taxon>
        <taxon>Embryophyta</taxon>
        <taxon>Tracheophyta</taxon>
        <taxon>Spermatophyta</taxon>
        <taxon>Magnoliopsida</taxon>
        <taxon>eudicotyledons</taxon>
        <taxon>Gunneridae</taxon>
        <taxon>Pentapetalae</taxon>
        <taxon>asterids</taxon>
        <taxon>lamiids</taxon>
        <taxon>Gentianales</taxon>
        <taxon>Rubiaceae</taxon>
        <taxon>Cinchonoideae</taxon>
        <taxon>Cinchoneae</taxon>
        <taxon>Cinchona</taxon>
    </lineage>
</organism>
<proteinExistence type="predicted"/>
<feature type="compositionally biased region" description="Polar residues" evidence="1">
    <location>
        <begin position="71"/>
        <end position="93"/>
    </location>
</feature>
<protein>
    <submittedName>
        <fullName evidence="2">Uncharacterized protein</fullName>
    </submittedName>
</protein>